<keyword evidence="3" id="KW-1185">Reference proteome</keyword>
<dbReference type="AlphaFoldDB" id="A0A328D1S2"/>
<dbReference type="GO" id="GO:0009733">
    <property type="term" value="P:response to auxin"/>
    <property type="evidence" value="ECO:0007669"/>
    <property type="project" value="InterPro"/>
</dbReference>
<reference evidence="2 3" key="1">
    <citation type="submission" date="2018-06" db="EMBL/GenBank/DDBJ databases">
        <title>The Genome of Cuscuta australis (Dodder) Provides Insight into the Evolution of Plant Parasitism.</title>
        <authorList>
            <person name="Liu H."/>
        </authorList>
    </citation>
    <scope>NUCLEOTIDE SEQUENCE [LARGE SCALE GENOMIC DNA]</scope>
    <source>
        <strain evidence="3">cv. Yunnan</strain>
        <tissue evidence="2">Vines</tissue>
    </source>
</reference>
<dbReference type="InterPro" id="IPR003676">
    <property type="entry name" value="SAUR_fam"/>
</dbReference>
<dbReference type="PANTHER" id="PTHR31929">
    <property type="entry name" value="SAUR-LIKE AUXIN-RESPONSIVE PROTEIN FAMILY-RELATED"/>
    <property type="match status" value="1"/>
</dbReference>
<sequence>MPSLCSVPLLTFLNSLVYFTSLYNTSRMRKSSKLLSQAAVLKQIIKKCSTQFRQRHGWYDEDEGLPGDVPKGHFAVYIGEKRSRYIVPISILSHPQFQLLLRQAEEEFGFHHDMGITIPCDEKSFQSLTAMLRGMLHAKYSFPENLFYLLCDVHRLK</sequence>
<evidence type="ECO:0008006" key="4">
    <source>
        <dbReference type="Google" id="ProtNLM"/>
    </source>
</evidence>
<dbReference type="Proteomes" id="UP000249390">
    <property type="component" value="Unassembled WGS sequence"/>
</dbReference>
<name>A0A328D1S2_9ASTE</name>
<accession>A0A328D1S2</accession>
<protein>
    <recommendedName>
        <fullName evidence="4">Auxin-responsive protein</fullName>
    </recommendedName>
</protein>
<gene>
    <name evidence="2" type="ORF">DM860_003265</name>
</gene>
<dbReference type="Pfam" id="PF02519">
    <property type="entry name" value="Auxin_inducible"/>
    <property type="match status" value="1"/>
</dbReference>
<comment type="caution">
    <text evidence="2">The sequence shown here is derived from an EMBL/GenBank/DDBJ whole genome shotgun (WGS) entry which is preliminary data.</text>
</comment>
<organism evidence="2 3">
    <name type="scientific">Cuscuta australis</name>
    <dbReference type="NCBI Taxonomy" id="267555"/>
    <lineage>
        <taxon>Eukaryota</taxon>
        <taxon>Viridiplantae</taxon>
        <taxon>Streptophyta</taxon>
        <taxon>Embryophyta</taxon>
        <taxon>Tracheophyta</taxon>
        <taxon>Spermatophyta</taxon>
        <taxon>Magnoliopsida</taxon>
        <taxon>eudicotyledons</taxon>
        <taxon>Gunneridae</taxon>
        <taxon>Pentapetalae</taxon>
        <taxon>asterids</taxon>
        <taxon>lamiids</taxon>
        <taxon>Solanales</taxon>
        <taxon>Convolvulaceae</taxon>
        <taxon>Cuscuteae</taxon>
        <taxon>Cuscuta</taxon>
        <taxon>Cuscuta subgen. Grammica</taxon>
        <taxon>Cuscuta sect. Cleistogrammica</taxon>
    </lineage>
</organism>
<evidence type="ECO:0000313" key="3">
    <source>
        <dbReference type="Proteomes" id="UP000249390"/>
    </source>
</evidence>
<comment type="similarity">
    <text evidence="1">Belongs to the ARG7 family.</text>
</comment>
<proteinExistence type="inferred from homology"/>
<dbReference type="EMBL" id="NQVE01000200">
    <property type="protein sequence ID" value="RAL39732.1"/>
    <property type="molecule type" value="Genomic_DNA"/>
</dbReference>
<evidence type="ECO:0000313" key="2">
    <source>
        <dbReference type="EMBL" id="RAL39732.1"/>
    </source>
</evidence>
<evidence type="ECO:0000256" key="1">
    <source>
        <dbReference type="ARBA" id="ARBA00006974"/>
    </source>
</evidence>